<dbReference type="PANTHER" id="PTHR12459">
    <property type="entry name" value="TRANSMEMBRANE PROTEIN 135-RELATED"/>
    <property type="match status" value="1"/>
</dbReference>
<feature type="transmembrane region" description="Helical" evidence="1">
    <location>
        <begin position="473"/>
        <end position="492"/>
    </location>
</feature>
<reference evidence="3" key="1">
    <citation type="submission" date="2017-02" db="EMBL/GenBank/DDBJ databases">
        <authorList>
            <person name="Tafer H."/>
            <person name="Lopandic K."/>
        </authorList>
    </citation>
    <scope>NUCLEOTIDE SEQUENCE [LARGE SCALE GENOMIC DNA]</scope>
    <source>
        <strain evidence="3">CBS 366.77</strain>
    </source>
</reference>
<proteinExistence type="predicted"/>
<keyword evidence="3" id="KW-1185">Reference proteome</keyword>
<evidence type="ECO:0000313" key="2">
    <source>
        <dbReference type="EMBL" id="RJE22708.1"/>
    </source>
</evidence>
<keyword evidence="1" id="KW-0472">Membrane</keyword>
<name>A0A3A2ZHL2_9EURO</name>
<evidence type="ECO:0000256" key="1">
    <source>
        <dbReference type="SAM" id="Phobius"/>
    </source>
</evidence>
<feature type="transmembrane region" description="Helical" evidence="1">
    <location>
        <begin position="393"/>
        <end position="416"/>
    </location>
</feature>
<feature type="transmembrane region" description="Helical" evidence="1">
    <location>
        <begin position="428"/>
        <end position="453"/>
    </location>
</feature>
<dbReference type="InterPro" id="IPR026749">
    <property type="entry name" value="Tmem135"/>
</dbReference>
<keyword evidence="1" id="KW-1133">Transmembrane helix</keyword>
<dbReference type="EMBL" id="MVGC01000155">
    <property type="protein sequence ID" value="RJE22708.1"/>
    <property type="molecule type" value="Genomic_DNA"/>
</dbReference>
<accession>A0A3A2ZHL2</accession>
<protein>
    <submittedName>
        <fullName evidence="2">Uncharacterized protein</fullName>
    </submittedName>
</protein>
<comment type="caution">
    <text evidence="2">The sequence shown here is derived from an EMBL/GenBank/DDBJ whole genome shotgun (WGS) entry which is preliminary data.</text>
</comment>
<organism evidence="2 3">
    <name type="scientific">Aspergillus sclerotialis</name>
    <dbReference type="NCBI Taxonomy" id="2070753"/>
    <lineage>
        <taxon>Eukaryota</taxon>
        <taxon>Fungi</taxon>
        <taxon>Dikarya</taxon>
        <taxon>Ascomycota</taxon>
        <taxon>Pezizomycotina</taxon>
        <taxon>Eurotiomycetes</taxon>
        <taxon>Eurotiomycetidae</taxon>
        <taxon>Eurotiales</taxon>
        <taxon>Aspergillaceae</taxon>
        <taxon>Aspergillus</taxon>
        <taxon>Aspergillus subgen. Polypaecilum</taxon>
    </lineage>
</organism>
<dbReference type="PANTHER" id="PTHR12459:SF19">
    <property type="entry name" value="TRANSMEMBRANE PROTEIN 135 N-TERMINAL DOMAIN-CONTAINING PROTEIN"/>
    <property type="match status" value="1"/>
</dbReference>
<dbReference type="AlphaFoldDB" id="A0A3A2ZHL2"/>
<dbReference type="Proteomes" id="UP000266188">
    <property type="component" value="Unassembled WGS sequence"/>
</dbReference>
<evidence type="ECO:0000313" key="3">
    <source>
        <dbReference type="Proteomes" id="UP000266188"/>
    </source>
</evidence>
<keyword evidence="1" id="KW-0812">Transmembrane</keyword>
<gene>
    <name evidence="2" type="ORF">PHISCL_04969</name>
</gene>
<sequence length="541" mass="59911">MPPSGAAARVPSDPSSPPTIYPIARDALRISLTPKEYKLLHEYALKRAPSPIKNTVPSPSRFEAIVRPRNKHNEAAIRSSIRVFLISGSAFKLADLIISRLRGGAARSKAKTNLLNSPNFRLSLSLSLILLLHRFLHRFFVRLRANLRTDDARPFRERNPRVSKALTSRYAPAVGASAAGFALGISPQHQLRMTAAIYMATRSLEFLYNVADQKGWLINRPWWFGSWLLMPVSCAQLFHAFVFDRETAPSWFGRIILRFSPSYIQARPEGFPDHLYWPEKEEVVDSIATIANLKWPPFISPILHPANPNTLPSSLKSISSITAPAHPSISNLSCALFHPGLTSCSTAFLHHILLSVPPLARFLTTITLALSVFRLKNLFLQPISTVNNLSKRIISLTAVFSAALGAAWGSLCFWNNFLPRSTLPTKRFYLSGALGGLPFLFLGNSRSTFLYFFRAAIDSAWKAGVKRGLWKGWRGGELWVIVAAWALMGAILEARPSAVQGRGIRKGLAWMKGDGFSDPVDVLAKRKAKKVAQKKDGQSGA</sequence>
<dbReference type="OrthoDB" id="291792at2759"/>